<dbReference type="EMBL" id="ASPP01005065">
    <property type="protein sequence ID" value="ETO31232.1"/>
    <property type="molecule type" value="Genomic_DNA"/>
</dbReference>
<dbReference type="Proteomes" id="UP000023152">
    <property type="component" value="Unassembled WGS sequence"/>
</dbReference>
<evidence type="ECO:0000313" key="2">
    <source>
        <dbReference type="Proteomes" id="UP000023152"/>
    </source>
</evidence>
<comment type="caution">
    <text evidence="1">The sequence shown here is derived from an EMBL/GenBank/DDBJ whole genome shotgun (WGS) entry which is preliminary data.</text>
</comment>
<proteinExistence type="predicted"/>
<keyword evidence="2" id="KW-1185">Reference proteome</keyword>
<dbReference type="OrthoDB" id="2444812at2759"/>
<protein>
    <submittedName>
        <fullName evidence="1">Uncharacterized protein</fullName>
    </submittedName>
</protein>
<dbReference type="AlphaFoldDB" id="X6P109"/>
<organism evidence="1 2">
    <name type="scientific">Reticulomyxa filosa</name>
    <dbReference type="NCBI Taxonomy" id="46433"/>
    <lineage>
        <taxon>Eukaryota</taxon>
        <taxon>Sar</taxon>
        <taxon>Rhizaria</taxon>
        <taxon>Retaria</taxon>
        <taxon>Foraminifera</taxon>
        <taxon>Monothalamids</taxon>
        <taxon>Reticulomyxidae</taxon>
        <taxon>Reticulomyxa</taxon>
    </lineage>
</organism>
<sequence>MKKINLFQDAKNKIINSCNKMQTSTTEEKTGTLEGEPSSNTETLYILGAVYGLMNVTEDVKRLVTNNQLAVYASNKNKTTRQKDVKKTLVVVYKYGIDAYAAGVAFVEEDKRLVITQNTREWYFHEFNLRPNKLTIFGAVYGLEDVTTSSRNLISHHELVVDVNNKTFGDTWPSFDFLYVHTNIRIHMTLRMFFFLKKKDVKKSLVVVYGYDMSMTTSHVACAGEWEGTEELEITPLSKWTLHELTVQERDNLIILGAAYGLSNVTDKVTRLVSNNQLTVSASNQVFGDCWCNVKKTLVVVYKYGVNATSVGIAIVEEEKKMIITRNSREWTHNKFQLQPDTYIIFGAAYGVADVTTKTQSLLSNSQRTVVANNKIFGDSWPGILSSFFTYLCFSLDYTTLFITHNKYRSEKEFGRRLCFWWIHSD</sequence>
<gene>
    <name evidence="1" type="ORF">RFI_05889</name>
</gene>
<accession>X6P109</accession>
<reference evidence="1 2" key="1">
    <citation type="journal article" date="2013" name="Curr. Biol.">
        <title>The Genome of the Foraminiferan Reticulomyxa filosa.</title>
        <authorList>
            <person name="Glockner G."/>
            <person name="Hulsmann N."/>
            <person name="Schleicher M."/>
            <person name="Noegel A.A."/>
            <person name="Eichinger L."/>
            <person name="Gallinger C."/>
            <person name="Pawlowski J."/>
            <person name="Sierra R."/>
            <person name="Euteneuer U."/>
            <person name="Pillet L."/>
            <person name="Moustafa A."/>
            <person name="Platzer M."/>
            <person name="Groth M."/>
            <person name="Szafranski K."/>
            <person name="Schliwa M."/>
        </authorList>
    </citation>
    <scope>NUCLEOTIDE SEQUENCE [LARGE SCALE GENOMIC DNA]</scope>
</reference>
<evidence type="ECO:0000313" key="1">
    <source>
        <dbReference type="EMBL" id="ETO31232.1"/>
    </source>
</evidence>
<name>X6P109_RETFI</name>